<dbReference type="PANTHER" id="PTHR46223:SF4">
    <property type="entry name" value="HISTONE-LYSINE N-METHYLTRANSFERASE-RELATED"/>
    <property type="match status" value="1"/>
</dbReference>
<evidence type="ECO:0000256" key="4">
    <source>
        <dbReference type="ARBA" id="ARBA00022603"/>
    </source>
</evidence>
<evidence type="ECO:0000256" key="7">
    <source>
        <dbReference type="ARBA" id="ARBA00022723"/>
    </source>
</evidence>
<keyword evidence="8 11" id="KW-0862">Zinc</keyword>
<keyword evidence="9 11" id="KW-0156">Chromatin regulator</keyword>
<feature type="region of interest" description="Disordered" evidence="13">
    <location>
        <begin position="1"/>
        <end position="46"/>
    </location>
</feature>
<dbReference type="EMBL" id="JANBUM010000114">
    <property type="protein sequence ID" value="KAJ2784397.1"/>
    <property type="molecule type" value="Genomic_DNA"/>
</dbReference>
<dbReference type="GO" id="GO:0140949">
    <property type="term" value="F:histone H3K9 trimethyltransferase activity"/>
    <property type="evidence" value="ECO:0007669"/>
    <property type="project" value="UniProtKB-EC"/>
</dbReference>
<dbReference type="SMART" id="SM00508">
    <property type="entry name" value="PostSET"/>
    <property type="match status" value="1"/>
</dbReference>
<dbReference type="SUPFAM" id="SSF54160">
    <property type="entry name" value="Chromo domain-like"/>
    <property type="match status" value="1"/>
</dbReference>
<sequence>MATDSRTTARARGDADVYTDESESDGRNRAAKQKSDSEAESEEMSSYEVEAIVDDRISGGTKFYHLKWVGYSTDDNTWEPIEHLDCLELIRDYESKKNLRKMSSQYRKGFPLSKVFSLPKCHDIWVVNTVDNAKLPEDFVYTDGYIRGKNVPYPSGVVFPCSCTGEKCGPSCECVETPCYDENGRICVDLELPIHECNYLCKCSIKCPNRTVQRGNNISIDIVRTVDKGWGAITRKDLHKGDYICRYTGELITYDDSTKIDVADTTYLFDLDSEVPSNANGSYVVDACKYGNVSHFFNHSCDPNLVILSVYINHIHPLMHELAFFALKDIKAGEELTFNYSPLVELSQQYKEDLKASTPNDKQFKCFCGAATCRKVIFPNARTTE</sequence>
<comment type="similarity">
    <text evidence="11">Belongs to the class V-like SAM-binding methyltransferase superfamily. Histone-lysine methyltransferase family. Suvar3-9 subfamily.</text>
</comment>
<gene>
    <name evidence="18" type="ORF">GGI15_002263</name>
</gene>
<dbReference type="PROSITE" id="PS00598">
    <property type="entry name" value="CHROMO_1"/>
    <property type="match status" value="1"/>
</dbReference>
<dbReference type="Pfam" id="PF05033">
    <property type="entry name" value="Pre-SET"/>
    <property type="match status" value="1"/>
</dbReference>
<comment type="caution">
    <text evidence="18">The sequence shown here is derived from an EMBL/GenBank/DDBJ whole genome shotgun (WGS) entry which is preliminary data.</text>
</comment>
<dbReference type="InterPro" id="IPR011381">
    <property type="entry name" value="H3-K9_MeTrfase_SUV39H1/2-like"/>
</dbReference>
<keyword evidence="6 11" id="KW-0949">S-adenosyl-L-methionine</keyword>
<feature type="domain" description="SET" evidence="15">
    <location>
        <begin position="216"/>
        <end position="341"/>
    </location>
</feature>
<name>A0A9W8HMF0_9FUNG</name>
<evidence type="ECO:0000256" key="11">
    <source>
        <dbReference type="PIRNR" id="PIRNR009343"/>
    </source>
</evidence>
<feature type="binding site" evidence="12">
    <location>
        <position position="373"/>
    </location>
    <ligand>
        <name>Zn(2+)</name>
        <dbReference type="ChEBI" id="CHEBI:29105"/>
        <label>4</label>
    </ligand>
</feature>
<evidence type="ECO:0000256" key="2">
    <source>
        <dbReference type="ARBA" id="ARBA00004286"/>
    </source>
</evidence>
<dbReference type="SUPFAM" id="SSF82199">
    <property type="entry name" value="SET domain"/>
    <property type="match status" value="1"/>
</dbReference>
<evidence type="ECO:0000256" key="3">
    <source>
        <dbReference type="ARBA" id="ARBA00022454"/>
    </source>
</evidence>
<feature type="compositionally biased region" description="Basic and acidic residues" evidence="13">
    <location>
        <begin position="24"/>
        <end position="37"/>
    </location>
</feature>
<feature type="binding site" evidence="12">
    <location>
        <position position="197"/>
    </location>
    <ligand>
        <name>Zn(2+)</name>
        <dbReference type="ChEBI" id="CHEBI:29105"/>
        <label>3</label>
    </ligand>
</feature>
<dbReference type="InterPro" id="IPR023779">
    <property type="entry name" value="Chromodomain_CS"/>
</dbReference>
<dbReference type="InterPro" id="IPR050973">
    <property type="entry name" value="H3K9_Histone-Lys_N-MTase"/>
</dbReference>
<dbReference type="PROSITE" id="PS50280">
    <property type="entry name" value="SET"/>
    <property type="match status" value="1"/>
</dbReference>
<dbReference type="PROSITE" id="PS50013">
    <property type="entry name" value="CHROMO_2"/>
    <property type="match status" value="1"/>
</dbReference>
<dbReference type="Pfam" id="PF00385">
    <property type="entry name" value="Chromo"/>
    <property type="match status" value="1"/>
</dbReference>
<organism evidence="18 19">
    <name type="scientific">Coemansia interrupta</name>
    <dbReference type="NCBI Taxonomy" id="1126814"/>
    <lineage>
        <taxon>Eukaryota</taxon>
        <taxon>Fungi</taxon>
        <taxon>Fungi incertae sedis</taxon>
        <taxon>Zoopagomycota</taxon>
        <taxon>Kickxellomycotina</taxon>
        <taxon>Kickxellomycetes</taxon>
        <taxon>Kickxellales</taxon>
        <taxon>Kickxellaceae</taxon>
        <taxon>Coemansia</taxon>
    </lineage>
</organism>
<feature type="binding site" evidence="12">
    <location>
        <position position="203"/>
    </location>
    <ligand>
        <name>Zn(2+)</name>
        <dbReference type="ChEBI" id="CHEBI:29105"/>
        <label>3</label>
    </ligand>
</feature>
<feature type="domain" description="Post-SET" evidence="17">
    <location>
        <begin position="362"/>
        <end position="378"/>
    </location>
</feature>
<feature type="binding site" evidence="12">
    <location>
        <position position="201"/>
    </location>
    <ligand>
        <name>Zn(2+)</name>
        <dbReference type="ChEBI" id="CHEBI:29105"/>
        <label>2</label>
    </ligand>
</feature>
<evidence type="ECO:0000256" key="8">
    <source>
        <dbReference type="ARBA" id="ARBA00022833"/>
    </source>
</evidence>
<evidence type="ECO:0000259" key="17">
    <source>
        <dbReference type="PROSITE" id="PS50868"/>
    </source>
</evidence>
<reference evidence="18" key="1">
    <citation type="submission" date="2022-07" db="EMBL/GenBank/DDBJ databases">
        <title>Phylogenomic reconstructions and comparative analyses of Kickxellomycotina fungi.</title>
        <authorList>
            <person name="Reynolds N.K."/>
            <person name="Stajich J.E."/>
            <person name="Barry K."/>
            <person name="Grigoriev I.V."/>
            <person name="Crous P."/>
            <person name="Smith M.E."/>
        </authorList>
    </citation>
    <scope>NUCLEOTIDE SEQUENCE</scope>
    <source>
        <strain evidence="18">BCRC 34489</strain>
    </source>
</reference>
<dbReference type="AlphaFoldDB" id="A0A9W8HMF0"/>
<feature type="binding site" evidence="12">
    <location>
        <position position="163"/>
    </location>
    <ligand>
        <name>Zn(2+)</name>
        <dbReference type="ChEBI" id="CHEBI:29105"/>
        <label>1</label>
    </ligand>
</feature>
<keyword evidence="7 11" id="KW-0479">Metal-binding</keyword>
<dbReference type="SMART" id="SM00468">
    <property type="entry name" value="PreSET"/>
    <property type="match status" value="1"/>
</dbReference>
<feature type="domain" description="Pre-SET" evidence="16">
    <location>
        <begin position="159"/>
        <end position="215"/>
    </location>
</feature>
<dbReference type="PROSITE" id="PS50867">
    <property type="entry name" value="PRE_SET"/>
    <property type="match status" value="1"/>
</dbReference>
<dbReference type="Gene3D" id="2.170.270.10">
    <property type="entry name" value="SET domain"/>
    <property type="match status" value="1"/>
</dbReference>
<dbReference type="PROSITE" id="PS50868">
    <property type="entry name" value="POST_SET"/>
    <property type="match status" value="1"/>
</dbReference>
<keyword evidence="10 11" id="KW-0539">Nucleus</keyword>
<feature type="binding site" evidence="12">
    <location>
        <position position="197"/>
    </location>
    <ligand>
        <name>Zn(2+)</name>
        <dbReference type="ChEBI" id="CHEBI:29105"/>
        <label>2</label>
    </ligand>
</feature>
<evidence type="ECO:0000259" key="14">
    <source>
        <dbReference type="PROSITE" id="PS50013"/>
    </source>
</evidence>
<dbReference type="SMART" id="SM00317">
    <property type="entry name" value="SET"/>
    <property type="match status" value="1"/>
</dbReference>
<feature type="binding site" evidence="12">
    <location>
        <position position="161"/>
    </location>
    <ligand>
        <name>Zn(2+)</name>
        <dbReference type="ChEBI" id="CHEBI:29105"/>
        <label>1</label>
    </ligand>
</feature>
<dbReference type="InterPro" id="IPR007728">
    <property type="entry name" value="Pre-SET_dom"/>
</dbReference>
<feature type="domain" description="Chromo" evidence="14">
    <location>
        <begin position="47"/>
        <end position="105"/>
    </location>
</feature>
<keyword evidence="4 11" id="KW-0489">Methyltransferase</keyword>
<dbReference type="InterPro" id="IPR003616">
    <property type="entry name" value="Post-SET_dom"/>
</dbReference>
<feature type="binding site" evidence="12">
    <location>
        <position position="168"/>
    </location>
    <ligand>
        <name>Zn(2+)</name>
        <dbReference type="ChEBI" id="CHEBI:29105"/>
        <label>1</label>
    </ligand>
</feature>
<dbReference type="InterPro" id="IPR016197">
    <property type="entry name" value="Chromo-like_dom_sf"/>
</dbReference>
<dbReference type="InterPro" id="IPR001214">
    <property type="entry name" value="SET_dom"/>
</dbReference>
<evidence type="ECO:0000256" key="12">
    <source>
        <dbReference type="PIRSR" id="PIRSR009343-2"/>
    </source>
</evidence>
<feature type="binding site" evidence="12">
    <location>
        <position position="366"/>
    </location>
    <ligand>
        <name>Zn(2+)</name>
        <dbReference type="ChEBI" id="CHEBI:29105"/>
        <label>4</label>
    </ligand>
</feature>
<keyword evidence="19" id="KW-1185">Reference proteome</keyword>
<dbReference type="InterPro" id="IPR023780">
    <property type="entry name" value="Chromo_domain"/>
</dbReference>
<protein>
    <recommendedName>
        <fullName evidence="11">Histone-lysine N-methyltransferase</fullName>
        <ecNumber evidence="11">2.1.1.355</ecNumber>
    </recommendedName>
</protein>
<dbReference type="GO" id="GO:0005634">
    <property type="term" value="C:nucleus"/>
    <property type="evidence" value="ECO:0007669"/>
    <property type="project" value="UniProtKB-SubCell"/>
</dbReference>
<dbReference type="Gene3D" id="2.40.50.40">
    <property type="match status" value="1"/>
</dbReference>
<accession>A0A9W8HMF0</accession>
<feature type="binding site" evidence="12">
    <location>
        <position position="207"/>
    </location>
    <ligand>
        <name>Zn(2+)</name>
        <dbReference type="ChEBI" id="CHEBI:29105"/>
        <label>3</label>
    </ligand>
</feature>
<dbReference type="GO" id="GO:0032259">
    <property type="term" value="P:methylation"/>
    <property type="evidence" value="ECO:0007669"/>
    <property type="project" value="UniProtKB-KW"/>
</dbReference>
<dbReference type="OrthoDB" id="308383at2759"/>
<dbReference type="InterPro" id="IPR000953">
    <property type="entry name" value="Chromo/chromo_shadow_dom"/>
</dbReference>
<dbReference type="GO" id="GO:0005694">
    <property type="term" value="C:chromosome"/>
    <property type="evidence" value="ECO:0007669"/>
    <property type="project" value="UniProtKB-SubCell"/>
</dbReference>
<feature type="binding site" evidence="12">
    <location>
        <position position="368"/>
    </location>
    <ligand>
        <name>Zn(2+)</name>
        <dbReference type="ChEBI" id="CHEBI:29105"/>
        <label>4</label>
    </ligand>
</feature>
<keyword evidence="5 11" id="KW-0808">Transferase</keyword>
<dbReference type="Pfam" id="PF00856">
    <property type="entry name" value="SET"/>
    <property type="match status" value="1"/>
</dbReference>
<dbReference type="Proteomes" id="UP001140172">
    <property type="component" value="Unassembled WGS sequence"/>
</dbReference>
<evidence type="ECO:0000256" key="9">
    <source>
        <dbReference type="ARBA" id="ARBA00022853"/>
    </source>
</evidence>
<evidence type="ECO:0000256" key="1">
    <source>
        <dbReference type="ARBA" id="ARBA00004123"/>
    </source>
</evidence>
<dbReference type="InterPro" id="IPR046341">
    <property type="entry name" value="SET_dom_sf"/>
</dbReference>
<evidence type="ECO:0000259" key="16">
    <source>
        <dbReference type="PROSITE" id="PS50867"/>
    </source>
</evidence>
<evidence type="ECO:0000256" key="5">
    <source>
        <dbReference type="ARBA" id="ARBA00022679"/>
    </source>
</evidence>
<evidence type="ECO:0000313" key="19">
    <source>
        <dbReference type="Proteomes" id="UP001140172"/>
    </source>
</evidence>
<comment type="catalytic activity">
    <reaction evidence="11">
        <text>L-lysyl(9)-[histone H3] + 3 S-adenosyl-L-methionine = N(6),N(6),N(6)-trimethyl-L-lysyl(9)-[histone H3] + 3 S-adenosyl-L-homocysteine + 3 H(+)</text>
        <dbReference type="Rhea" id="RHEA:60276"/>
        <dbReference type="Rhea" id="RHEA-COMP:15538"/>
        <dbReference type="Rhea" id="RHEA-COMP:15546"/>
        <dbReference type="ChEBI" id="CHEBI:15378"/>
        <dbReference type="ChEBI" id="CHEBI:29969"/>
        <dbReference type="ChEBI" id="CHEBI:57856"/>
        <dbReference type="ChEBI" id="CHEBI:59789"/>
        <dbReference type="ChEBI" id="CHEBI:61961"/>
        <dbReference type="EC" id="2.1.1.355"/>
    </reaction>
</comment>
<dbReference type="PANTHER" id="PTHR46223">
    <property type="entry name" value="HISTONE-LYSINE N-METHYLTRANSFERASE SUV39H"/>
    <property type="match status" value="1"/>
</dbReference>
<dbReference type="EC" id="2.1.1.355" evidence="11"/>
<dbReference type="CDD" id="cd00024">
    <property type="entry name" value="CD_CSD"/>
    <property type="match status" value="1"/>
</dbReference>
<dbReference type="PIRSF" id="PIRSF009343">
    <property type="entry name" value="SUV39_SET"/>
    <property type="match status" value="1"/>
</dbReference>
<evidence type="ECO:0000256" key="6">
    <source>
        <dbReference type="ARBA" id="ARBA00022691"/>
    </source>
</evidence>
<evidence type="ECO:0000256" key="10">
    <source>
        <dbReference type="ARBA" id="ARBA00023242"/>
    </source>
</evidence>
<feature type="binding site" evidence="12">
    <location>
        <position position="301"/>
    </location>
    <ligand>
        <name>Zn(2+)</name>
        <dbReference type="ChEBI" id="CHEBI:29105"/>
        <label>4</label>
    </ligand>
</feature>
<feature type="binding site" evidence="12">
    <location>
        <position position="161"/>
    </location>
    <ligand>
        <name>Zn(2+)</name>
        <dbReference type="ChEBI" id="CHEBI:29105"/>
        <label>2</label>
    </ligand>
</feature>
<keyword evidence="3" id="KW-0158">Chromosome</keyword>
<dbReference type="SMART" id="SM00298">
    <property type="entry name" value="CHROMO"/>
    <property type="match status" value="1"/>
</dbReference>
<evidence type="ECO:0000259" key="15">
    <source>
        <dbReference type="PROSITE" id="PS50280"/>
    </source>
</evidence>
<comment type="subcellular location">
    <subcellularLocation>
        <location evidence="2">Chromosome</location>
    </subcellularLocation>
    <subcellularLocation>
        <location evidence="1 11">Nucleus</location>
    </subcellularLocation>
</comment>
<evidence type="ECO:0000313" key="18">
    <source>
        <dbReference type="EMBL" id="KAJ2784397.1"/>
    </source>
</evidence>
<evidence type="ECO:0000256" key="13">
    <source>
        <dbReference type="SAM" id="MobiDB-lite"/>
    </source>
</evidence>
<proteinExistence type="inferred from homology"/>
<dbReference type="GO" id="GO:0008270">
    <property type="term" value="F:zinc ion binding"/>
    <property type="evidence" value="ECO:0007669"/>
    <property type="project" value="UniProtKB-UniRule"/>
</dbReference>